<keyword evidence="9" id="KW-0460">Magnesium</keyword>
<dbReference type="InterPro" id="IPR014721">
    <property type="entry name" value="Ribsml_uS5_D2-typ_fold_subgr"/>
</dbReference>
<dbReference type="InterPro" id="IPR031660">
    <property type="entry name" value="TOPRIM_C"/>
</dbReference>
<protein>
    <recommendedName>
        <fullName evidence="5">DNA topoisomerase (ATP-hydrolyzing)</fullName>
        <ecNumber evidence="5">5.6.2.2</ecNumber>
    </recommendedName>
</protein>
<dbReference type="GO" id="GO:0005524">
    <property type="term" value="F:ATP binding"/>
    <property type="evidence" value="ECO:0007669"/>
    <property type="project" value="UniProtKB-KW"/>
</dbReference>
<evidence type="ECO:0000256" key="2">
    <source>
        <dbReference type="ARBA" id="ARBA00001913"/>
    </source>
</evidence>
<dbReference type="InterPro" id="IPR050634">
    <property type="entry name" value="DNA_Topoisomerase_II"/>
</dbReference>
<dbReference type="Gene3D" id="3.40.50.670">
    <property type="match status" value="1"/>
</dbReference>
<dbReference type="PRINTS" id="PR01158">
    <property type="entry name" value="TOPISMRASEII"/>
</dbReference>
<dbReference type="InterPro" id="IPR006171">
    <property type="entry name" value="TOPRIM_dom"/>
</dbReference>
<dbReference type="Gene3D" id="1.10.268.10">
    <property type="entry name" value="Topoisomerase, domain 3"/>
    <property type="match status" value="1"/>
</dbReference>
<dbReference type="Gene3D" id="3.30.230.10">
    <property type="match status" value="1"/>
</dbReference>
<dbReference type="InterPro" id="IPR036890">
    <property type="entry name" value="HATPase_C_sf"/>
</dbReference>
<dbReference type="PANTHER" id="PTHR10169:SF38">
    <property type="entry name" value="DNA TOPOISOMERASE 2"/>
    <property type="match status" value="1"/>
</dbReference>
<evidence type="ECO:0000256" key="9">
    <source>
        <dbReference type="ARBA" id="ARBA00022842"/>
    </source>
</evidence>
<keyword evidence="10" id="KW-0799">Topoisomerase</keyword>
<dbReference type="SUPFAM" id="SSF56719">
    <property type="entry name" value="Type II DNA topoisomerase"/>
    <property type="match status" value="1"/>
</dbReference>
<evidence type="ECO:0000256" key="1">
    <source>
        <dbReference type="ARBA" id="ARBA00000185"/>
    </source>
</evidence>
<evidence type="ECO:0000256" key="6">
    <source>
        <dbReference type="ARBA" id="ARBA00022723"/>
    </source>
</evidence>
<dbReference type="InterPro" id="IPR002205">
    <property type="entry name" value="Topo_IIA_dom_A"/>
</dbReference>
<feature type="domain" description="Topo IIA-type catalytic" evidence="14">
    <location>
        <begin position="734"/>
        <end position="1165"/>
    </location>
</feature>
<dbReference type="EC" id="5.6.2.2" evidence="5"/>
<evidence type="ECO:0000256" key="8">
    <source>
        <dbReference type="ARBA" id="ARBA00022840"/>
    </source>
</evidence>
<dbReference type="InterPro" id="IPR013757">
    <property type="entry name" value="Topo_IIA_A_a_sf"/>
</dbReference>
<comment type="catalytic activity">
    <reaction evidence="1">
        <text>ATP-dependent breakage, passage and rejoining of double-stranded DNA.</text>
        <dbReference type="EC" id="5.6.2.2"/>
    </reaction>
</comment>
<dbReference type="GO" id="GO:0000819">
    <property type="term" value="P:sister chromatid segregation"/>
    <property type="evidence" value="ECO:0007669"/>
    <property type="project" value="TreeGrafter"/>
</dbReference>
<dbReference type="InterPro" id="IPR013760">
    <property type="entry name" value="Topo_IIA-like_dom_sf"/>
</dbReference>
<dbReference type="GO" id="GO:0006265">
    <property type="term" value="P:DNA topological change"/>
    <property type="evidence" value="ECO:0007669"/>
    <property type="project" value="InterPro"/>
</dbReference>
<evidence type="ECO:0000256" key="7">
    <source>
        <dbReference type="ARBA" id="ARBA00022741"/>
    </source>
</evidence>
<dbReference type="FunFam" id="3.90.199.10:FF:000002">
    <property type="entry name" value="DNA topoisomerase 2"/>
    <property type="match status" value="1"/>
</dbReference>
<dbReference type="InterPro" id="IPR013506">
    <property type="entry name" value="Topo_IIA_bsu_dom2"/>
</dbReference>
<evidence type="ECO:0000256" key="12">
    <source>
        <dbReference type="ARBA" id="ARBA00023235"/>
    </source>
</evidence>
<dbReference type="SMART" id="SM00434">
    <property type="entry name" value="TOP4c"/>
    <property type="match status" value="1"/>
</dbReference>
<dbReference type="Gene3D" id="3.30.1490.30">
    <property type="match status" value="1"/>
</dbReference>
<dbReference type="SMART" id="SM00433">
    <property type="entry name" value="TOP2c"/>
    <property type="match status" value="1"/>
</dbReference>
<sequence>MTTPSKTIEETFKKTNLRDHILDLPDTYIGRTQIDEISLFVFDEETEKIKEEIIKFSQGKYKIFDEIITNARDSSVRDKSCKNISVNLDRKTGYITVWNDGLGIPVCIHKDHNIYVPELIFGNLLTSQNYNQKGKTVGGKNGYGAKLTNIYSTEFIVETVSYNDTDITNKKRKKVFYKQKFSNNMSITEKPEIKTDISQSTITYTKITYLPDYKRFEMSGMSDDMYKLLIKRCYDVAACTRNVKFMLNEKEIKFKKFDDYIKMYYEDTPDEKPKITYEKFNDRWEVGIGFNKNIGDRHVSFVNGISTFQGGTHVSFIMNNVVDKVKAYIKKDKKHKDLTISTATVKQYLTFFINCVIEDPGFNSQTKEFMNSKTSDWCNCNINNTKCKDTKCEITDEFIETLCKNGLMEEVIKMSQFKELRELDKTDGKKVSNVRHIEKLIDAELAGSRRSQEATIFFCEGDSAKTFVVAGLSVLGIDKFGVFPLKGKVLNVRNATPKQIMENKEFIDIKNILGLKQNFKYTDTSKLRYGRVIVIADQDPDGSHIKGLVMNMFEYFWPELLKINGFFNTYNTPIVKTWKKTDKAKNNILKFYSTTEYERWQKTQENPDLWEHKYFKGLGTSDNNEAKNSFYDFQDNLMEMIWETGINTEQENSENSENLEQKECQEEIKHEKSVSHLSILKAFDKSRANERKEWLHKFKKSNMLVYQPKMKISYSDFIDKELIFFSNLDNDRSIPSMMDGLKPSQRMIMFSMFKRGRRAKEIKVAQLSGYVSENTDYHHGEASLQGAIVGLAQNFTGSNNINLLEPKGQFGSRRMGGKDHASARYIYTSLEPIASKIFREEDEEILIYNYDDGKQVEPVNYAPILPLVLINGCSGIGTGFSTDILPHNPVEIVENLKNIINGKKMTEMTPWFQGFKGSIEEIGKNQFLIKGKYKIDGNKVHIEDIPVIDGWFEPYENKLNEKISQNKDDEMKIETIKRNDILPNYINMTVTFRGNELQTLYKNDTLEKYLQLSKKASMTNSHLFNVENKMKKYDDPEHIISEFYEYRLTMYQKRKDYYLQKLLNDLNIAKYKVKFIKAYINKEINFANKKIETVHKLLEDKKYPKLSYDHRDPENKRTFRYLTDMNLLTLTDEKVEELERAMEKCKILYDTYMNTPIKELWIKELDEFLEEYKLWLVNWELYHNSNRNTKKIIKKKT</sequence>
<organism evidence="15">
    <name type="scientific">viral metagenome</name>
    <dbReference type="NCBI Taxonomy" id="1070528"/>
    <lineage>
        <taxon>unclassified sequences</taxon>
        <taxon>metagenomes</taxon>
        <taxon>organismal metagenomes</taxon>
    </lineage>
</organism>
<dbReference type="GO" id="GO:0046872">
    <property type="term" value="F:metal ion binding"/>
    <property type="evidence" value="ECO:0007669"/>
    <property type="project" value="UniProtKB-KW"/>
</dbReference>
<dbReference type="Gene3D" id="3.30.1360.40">
    <property type="match status" value="1"/>
</dbReference>
<keyword evidence="7" id="KW-0547">Nucleotide-binding</keyword>
<dbReference type="SUPFAM" id="SSF55874">
    <property type="entry name" value="ATPase domain of HSP90 chaperone/DNA topoisomerase II/histidine kinase"/>
    <property type="match status" value="1"/>
</dbReference>
<dbReference type="InterPro" id="IPR020568">
    <property type="entry name" value="Ribosomal_Su5_D2-typ_SF"/>
</dbReference>
<reference evidence="15" key="1">
    <citation type="journal article" date="2020" name="Nature">
        <title>Giant virus diversity and host interactions through global metagenomics.</title>
        <authorList>
            <person name="Schulz F."/>
            <person name="Roux S."/>
            <person name="Paez-Espino D."/>
            <person name="Jungbluth S."/>
            <person name="Walsh D.A."/>
            <person name="Denef V.J."/>
            <person name="McMahon K.D."/>
            <person name="Konstantinidis K.T."/>
            <person name="Eloe-Fadrosh E.A."/>
            <person name="Kyrpides N.C."/>
            <person name="Woyke T."/>
        </authorList>
    </citation>
    <scope>NUCLEOTIDE SEQUENCE</scope>
    <source>
        <strain evidence="15">GVMAG-M-3300023179-103</strain>
    </source>
</reference>
<dbReference type="GO" id="GO:0005634">
    <property type="term" value="C:nucleus"/>
    <property type="evidence" value="ECO:0007669"/>
    <property type="project" value="TreeGrafter"/>
</dbReference>
<name>A0A6C0DYH0_9ZZZZ</name>
<dbReference type="FunFam" id="3.40.50.670:FF:000001">
    <property type="entry name" value="DNA topoisomerase 2"/>
    <property type="match status" value="1"/>
</dbReference>
<dbReference type="InterPro" id="IPR013758">
    <property type="entry name" value="Topo_IIA_A/C_ab"/>
</dbReference>
<evidence type="ECO:0000259" key="13">
    <source>
        <dbReference type="PROSITE" id="PS50880"/>
    </source>
</evidence>
<dbReference type="PROSITE" id="PS50880">
    <property type="entry name" value="TOPRIM"/>
    <property type="match status" value="1"/>
</dbReference>
<dbReference type="PANTHER" id="PTHR10169">
    <property type="entry name" value="DNA TOPOISOMERASE/GYRASE"/>
    <property type="match status" value="1"/>
</dbReference>
<keyword evidence="11" id="KW-0238">DNA-binding</keyword>
<comment type="cofactor">
    <cofactor evidence="3">
        <name>Mg(2+)</name>
        <dbReference type="ChEBI" id="CHEBI:18420"/>
    </cofactor>
</comment>
<dbReference type="Pfam" id="PF00204">
    <property type="entry name" value="DNA_gyraseB"/>
    <property type="match status" value="1"/>
</dbReference>
<evidence type="ECO:0000259" key="14">
    <source>
        <dbReference type="PROSITE" id="PS52040"/>
    </source>
</evidence>
<feature type="domain" description="Toprim" evidence="13">
    <location>
        <begin position="454"/>
        <end position="568"/>
    </location>
</feature>
<keyword evidence="8" id="KW-0067">ATP-binding</keyword>
<dbReference type="Gene3D" id="3.30.565.10">
    <property type="entry name" value="Histidine kinase-like ATPase, C-terminal domain"/>
    <property type="match status" value="1"/>
</dbReference>
<dbReference type="Pfam" id="PF00521">
    <property type="entry name" value="DNA_topoisoIV"/>
    <property type="match status" value="1"/>
</dbReference>
<dbReference type="GO" id="GO:0003918">
    <property type="term" value="F:DNA topoisomerase type II (double strand cut, ATP-hydrolyzing) activity"/>
    <property type="evidence" value="ECO:0007669"/>
    <property type="project" value="UniProtKB-EC"/>
</dbReference>
<evidence type="ECO:0000256" key="4">
    <source>
        <dbReference type="ARBA" id="ARBA00011080"/>
    </source>
</evidence>
<dbReference type="SUPFAM" id="SSF54211">
    <property type="entry name" value="Ribosomal protein S5 domain 2-like"/>
    <property type="match status" value="1"/>
</dbReference>
<dbReference type="GO" id="GO:0000712">
    <property type="term" value="P:resolution of meiotic recombination intermediates"/>
    <property type="evidence" value="ECO:0007669"/>
    <property type="project" value="TreeGrafter"/>
</dbReference>
<dbReference type="InterPro" id="IPR001241">
    <property type="entry name" value="Topo_IIA"/>
</dbReference>
<evidence type="ECO:0000256" key="5">
    <source>
        <dbReference type="ARBA" id="ARBA00012895"/>
    </source>
</evidence>
<accession>A0A6C0DYH0</accession>
<keyword evidence="12" id="KW-0413">Isomerase</keyword>
<dbReference type="InterPro" id="IPR001154">
    <property type="entry name" value="TopoII_euk"/>
</dbReference>
<dbReference type="Pfam" id="PF01751">
    <property type="entry name" value="Toprim"/>
    <property type="match status" value="1"/>
</dbReference>
<evidence type="ECO:0000313" key="15">
    <source>
        <dbReference type="EMBL" id="QHT21917.1"/>
    </source>
</evidence>
<comment type="cofactor">
    <cofactor evidence="2">
        <name>Ca(2+)</name>
        <dbReference type="ChEBI" id="CHEBI:29108"/>
    </cofactor>
</comment>
<comment type="similarity">
    <text evidence="4">Belongs to the type II topoisomerase family.</text>
</comment>
<evidence type="ECO:0000256" key="11">
    <source>
        <dbReference type="ARBA" id="ARBA00023125"/>
    </source>
</evidence>
<dbReference type="AlphaFoldDB" id="A0A6C0DYH0"/>
<dbReference type="GO" id="GO:0003677">
    <property type="term" value="F:DNA binding"/>
    <property type="evidence" value="ECO:0007669"/>
    <property type="project" value="UniProtKB-KW"/>
</dbReference>
<proteinExistence type="inferred from homology"/>
<dbReference type="PRINTS" id="PR00418">
    <property type="entry name" value="TPI2FAMILY"/>
</dbReference>
<evidence type="ECO:0000256" key="10">
    <source>
        <dbReference type="ARBA" id="ARBA00023029"/>
    </source>
</evidence>
<dbReference type="PROSITE" id="PS52040">
    <property type="entry name" value="TOPO_IIA"/>
    <property type="match status" value="1"/>
</dbReference>
<dbReference type="Pfam" id="PF16898">
    <property type="entry name" value="TOPRIM_C"/>
    <property type="match status" value="2"/>
</dbReference>
<keyword evidence="6" id="KW-0479">Metal-binding</keyword>
<dbReference type="Gene3D" id="3.90.199.10">
    <property type="entry name" value="Topoisomerase II, domain 5"/>
    <property type="match status" value="1"/>
</dbReference>
<dbReference type="EMBL" id="MN739698">
    <property type="protein sequence ID" value="QHT21917.1"/>
    <property type="molecule type" value="Genomic_DNA"/>
</dbReference>
<evidence type="ECO:0000256" key="3">
    <source>
        <dbReference type="ARBA" id="ARBA00001946"/>
    </source>
</evidence>
<dbReference type="InterPro" id="IPR013759">
    <property type="entry name" value="Topo_IIA_B_C"/>
</dbReference>